<name>A0A2X1VHU7_9BURK</name>
<proteinExistence type="predicted"/>
<evidence type="ECO:0000256" key="1">
    <source>
        <dbReference type="SAM" id="Phobius"/>
    </source>
</evidence>
<organism evidence="2 3">
    <name type="scientific">Oligella urethralis</name>
    <dbReference type="NCBI Taxonomy" id="90245"/>
    <lineage>
        <taxon>Bacteria</taxon>
        <taxon>Pseudomonadati</taxon>
        <taxon>Pseudomonadota</taxon>
        <taxon>Betaproteobacteria</taxon>
        <taxon>Burkholderiales</taxon>
        <taxon>Alcaligenaceae</taxon>
        <taxon>Oligella</taxon>
    </lineage>
</organism>
<reference evidence="2 3" key="1">
    <citation type="submission" date="2018-06" db="EMBL/GenBank/DDBJ databases">
        <authorList>
            <consortium name="Pathogen Informatics"/>
            <person name="Doyle S."/>
        </authorList>
    </citation>
    <scope>NUCLEOTIDE SEQUENCE [LARGE SCALE GENOMIC DNA]</scope>
    <source>
        <strain evidence="2 3">NCTC11009</strain>
    </source>
</reference>
<dbReference type="Proteomes" id="UP000250242">
    <property type="component" value="Unassembled WGS sequence"/>
</dbReference>
<feature type="transmembrane region" description="Helical" evidence="1">
    <location>
        <begin position="59"/>
        <end position="84"/>
    </location>
</feature>
<keyword evidence="1" id="KW-0472">Membrane</keyword>
<feature type="transmembrane region" description="Helical" evidence="1">
    <location>
        <begin position="27"/>
        <end position="47"/>
    </location>
</feature>
<dbReference type="AlphaFoldDB" id="A0A2X1VHU7"/>
<dbReference type="RefSeq" id="WP_048769105.1">
    <property type="nucleotide sequence ID" value="NZ_JVJW01000112.1"/>
</dbReference>
<keyword evidence="1" id="KW-1133">Transmembrane helix</keyword>
<gene>
    <name evidence="2" type="ORF">NCTC11009_01277</name>
</gene>
<evidence type="ECO:0000313" key="2">
    <source>
        <dbReference type="EMBL" id="SPY08060.1"/>
    </source>
</evidence>
<evidence type="ECO:0000313" key="3">
    <source>
        <dbReference type="Proteomes" id="UP000250242"/>
    </source>
</evidence>
<accession>A0A2X1VHU7</accession>
<keyword evidence="1" id="KW-0812">Transmembrane</keyword>
<protein>
    <recommendedName>
        <fullName evidence="4">DUF485 domain-containing protein</fullName>
    </recommendedName>
</protein>
<dbReference type="EMBL" id="UATH01000001">
    <property type="protein sequence ID" value="SPY08060.1"/>
    <property type="molecule type" value="Genomic_DNA"/>
</dbReference>
<sequence>MSIFPDANLDDRAKEARKELWKARLRYGVAFLCSVHIFIAFFSFFISLIDKSLGAKLTIINLMVVGVELWIFISWFSITLASYVAENEREKIRRAKERLEQLDKR</sequence>
<evidence type="ECO:0008006" key="4">
    <source>
        <dbReference type="Google" id="ProtNLM"/>
    </source>
</evidence>